<dbReference type="SUPFAM" id="SSF74653">
    <property type="entry name" value="TolA/TonB C-terminal domain"/>
    <property type="match status" value="1"/>
</dbReference>
<proteinExistence type="predicted"/>
<sequence>MELVASLPPMDAARPVEDRPAPPPPKPVEIKPVEVKPAPLAKPDIALKEPEKKKPVKKEEPKPLPPPPKPEVKPEKKPEVKPVPDKKPEPKLSDMERLLNKESDKITAVNTQNRLNKESTDLRAKLDAAASGASTGKARAEWSDRIGAKVKTNIVKPPGLTGNPVIEFEIELIAGSTGASIIGEPKLVKGSGNTNLDEAVKRAILKSDPLPMPTKADAFERKVRLLVKPLEE</sequence>
<organism evidence="2 3">
    <name type="scientific">Uliginosibacterium flavum</name>
    <dbReference type="NCBI Taxonomy" id="1396831"/>
    <lineage>
        <taxon>Bacteria</taxon>
        <taxon>Pseudomonadati</taxon>
        <taxon>Pseudomonadota</taxon>
        <taxon>Betaproteobacteria</taxon>
        <taxon>Rhodocyclales</taxon>
        <taxon>Zoogloeaceae</taxon>
        <taxon>Uliginosibacterium</taxon>
    </lineage>
</organism>
<gene>
    <name evidence="2" type="ORF">ABXR19_12505</name>
</gene>
<name>A0ABV2TM67_9RHOO</name>
<accession>A0ABV2TM67</accession>
<evidence type="ECO:0000313" key="2">
    <source>
        <dbReference type="EMBL" id="MET7015016.1"/>
    </source>
</evidence>
<dbReference type="EMBL" id="JBEWZI010000012">
    <property type="protein sequence ID" value="MET7015016.1"/>
    <property type="molecule type" value="Genomic_DNA"/>
</dbReference>
<dbReference type="RefSeq" id="WP_354601479.1">
    <property type="nucleotide sequence ID" value="NZ_JBEWZI010000012.1"/>
</dbReference>
<reference evidence="2 3" key="1">
    <citation type="submission" date="2024-07" db="EMBL/GenBank/DDBJ databases">
        <title>Uliginosibacterium flavum JJ3220;KACC:17644.</title>
        <authorList>
            <person name="Kim M.K."/>
        </authorList>
    </citation>
    <scope>NUCLEOTIDE SEQUENCE [LARGE SCALE GENOMIC DNA]</scope>
    <source>
        <strain evidence="2 3">KACC:17644</strain>
    </source>
</reference>
<dbReference type="Pfam" id="PF13103">
    <property type="entry name" value="TonB_2"/>
    <property type="match status" value="1"/>
</dbReference>
<protein>
    <submittedName>
        <fullName evidence="2">Energy transducer TonB</fullName>
    </submittedName>
</protein>
<dbReference type="Proteomes" id="UP001549691">
    <property type="component" value="Unassembled WGS sequence"/>
</dbReference>
<feature type="region of interest" description="Disordered" evidence="1">
    <location>
        <begin position="1"/>
        <end position="104"/>
    </location>
</feature>
<evidence type="ECO:0000256" key="1">
    <source>
        <dbReference type="SAM" id="MobiDB-lite"/>
    </source>
</evidence>
<feature type="compositionally biased region" description="Basic and acidic residues" evidence="1">
    <location>
        <begin position="70"/>
        <end position="104"/>
    </location>
</feature>
<comment type="caution">
    <text evidence="2">The sequence shown here is derived from an EMBL/GenBank/DDBJ whole genome shotgun (WGS) entry which is preliminary data.</text>
</comment>
<keyword evidence="3" id="KW-1185">Reference proteome</keyword>
<evidence type="ECO:0000313" key="3">
    <source>
        <dbReference type="Proteomes" id="UP001549691"/>
    </source>
</evidence>
<dbReference type="Gene3D" id="3.30.1150.10">
    <property type="match status" value="1"/>
</dbReference>
<feature type="compositionally biased region" description="Basic and acidic residues" evidence="1">
    <location>
        <begin position="45"/>
        <end position="62"/>
    </location>
</feature>